<dbReference type="EMBL" id="CP007033">
    <property type="protein sequence ID" value="AHF11442.1"/>
    <property type="molecule type" value="Genomic_DNA"/>
</dbReference>
<evidence type="ECO:0000313" key="1">
    <source>
        <dbReference type="EMBL" id="AHF11442.1"/>
    </source>
</evidence>
<evidence type="ECO:0000313" key="2">
    <source>
        <dbReference type="Proteomes" id="UP000018934"/>
    </source>
</evidence>
<protein>
    <submittedName>
        <fullName evidence="1">Uncharacterized protein</fullName>
    </submittedName>
</protein>
<keyword evidence="2" id="KW-1185">Reference proteome</keyword>
<gene>
    <name evidence="1" type="ORF">DEHRE_10825</name>
</gene>
<proteinExistence type="predicted"/>
<organism evidence="1 2">
    <name type="scientific">Dehalobacter restrictus (strain DSM 9455 / PER-K23)</name>
    <dbReference type="NCBI Taxonomy" id="871738"/>
    <lineage>
        <taxon>Bacteria</taxon>
        <taxon>Bacillati</taxon>
        <taxon>Bacillota</taxon>
        <taxon>Clostridia</taxon>
        <taxon>Eubacteriales</taxon>
        <taxon>Desulfitobacteriaceae</taxon>
        <taxon>Dehalobacter</taxon>
    </lineage>
</organism>
<name>A0ABM5P9P1_DEHRP</name>
<accession>A0ABM5P9P1</accession>
<sequence length="158" mass="18204">MRMIFMDTPRITAWLIADPSQRDEITAALGSNFGNEQKTDTTETYFYNENGDETETFQQVLSPIFNSFKRVTGQTTKGKYEFEEIRYINLCGVTVPVRGFDYEFNSHESVCTTVIDEGAKVATLLYKMLDGTIDTVIFDQQLEKWTFNKDGQVIFKEK</sequence>
<reference evidence="1 2" key="1">
    <citation type="journal article" date="2013" name="Stand. Genomic Sci.">
        <title>Complete genome sequence of Dehalobacter restrictus PER-K23(T.).</title>
        <authorList>
            <person name="Kruse T."/>
            <person name="Maillard J."/>
            <person name="Goodwin L."/>
            <person name="Woyke T."/>
            <person name="Teshima H."/>
            <person name="Bruce D."/>
            <person name="Detter C."/>
            <person name="Tapia R."/>
            <person name="Han C."/>
            <person name="Huntemann M."/>
            <person name="Wei C.L."/>
            <person name="Han J."/>
            <person name="Chen A."/>
            <person name="Kyrpides N."/>
            <person name="Szeto E."/>
            <person name="Markowitz V."/>
            <person name="Ivanova N."/>
            <person name="Pagani I."/>
            <person name="Pati A."/>
            <person name="Pitluck S."/>
            <person name="Nolan M."/>
            <person name="Holliger C."/>
            <person name="Smidt H."/>
        </authorList>
    </citation>
    <scope>NUCLEOTIDE SEQUENCE [LARGE SCALE GENOMIC DNA]</scope>
    <source>
        <strain evidence="2">DSM 9455</strain>
    </source>
</reference>
<dbReference type="Proteomes" id="UP000018934">
    <property type="component" value="Chromosome"/>
</dbReference>